<keyword evidence="3" id="KW-1185">Reference proteome</keyword>
<evidence type="ECO:0000256" key="1">
    <source>
        <dbReference type="SAM" id="MobiDB-lite"/>
    </source>
</evidence>
<dbReference type="EMBL" id="JAMTCK010000007">
    <property type="protein sequence ID" value="MCP2166474.1"/>
    <property type="molecule type" value="Genomic_DNA"/>
</dbReference>
<feature type="compositionally biased region" description="Polar residues" evidence="1">
    <location>
        <begin position="18"/>
        <end position="29"/>
    </location>
</feature>
<protein>
    <submittedName>
        <fullName evidence="2">Uncharacterized protein</fullName>
    </submittedName>
</protein>
<evidence type="ECO:0000313" key="2">
    <source>
        <dbReference type="EMBL" id="MCP2166474.1"/>
    </source>
</evidence>
<sequence>MRTAWKLLPRRSAPGSPANDQSPPSTRSGRSVHCWNWLPTSLHPVNAASKRLQRLNTQPTNAESVCREALSRTLVKTQSVNTAPRLVASVRSTSTKEHRV</sequence>
<accession>A0AAE3KHI4</accession>
<reference evidence="2" key="1">
    <citation type="submission" date="2022-06" db="EMBL/GenBank/DDBJ databases">
        <title>Genomic Encyclopedia of Archaeal and Bacterial Type Strains, Phase II (KMG-II): from individual species to whole genera.</title>
        <authorList>
            <person name="Goeker M."/>
        </authorList>
    </citation>
    <scope>NUCLEOTIDE SEQUENCE</scope>
    <source>
        <strain evidence="2">DSM 43935</strain>
    </source>
</reference>
<gene>
    <name evidence="2" type="ORF">LX83_003342</name>
</gene>
<proteinExistence type="predicted"/>
<organism evidence="2 3">
    <name type="scientific">Goodfellowiella coeruleoviolacea</name>
    <dbReference type="NCBI Taxonomy" id="334858"/>
    <lineage>
        <taxon>Bacteria</taxon>
        <taxon>Bacillati</taxon>
        <taxon>Actinomycetota</taxon>
        <taxon>Actinomycetes</taxon>
        <taxon>Pseudonocardiales</taxon>
        <taxon>Pseudonocardiaceae</taxon>
        <taxon>Goodfellowiella</taxon>
    </lineage>
</organism>
<evidence type="ECO:0000313" key="3">
    <source>
        <dbReference type="Proteomes" id="UP001206128"/>
    </source>
</evidence>
<name>A0AAE3KHI4_9PSEU</name>
<comment type="caution">
    <text evidence="2">The sequence shown here is derived from an EMBL/GenBank/DDBJ whole genome shotgun (WGS) entry which is preliminary data.</text>
</comment>
<dbReference type="AlphaFoldDB" id="A0AAE3KHI4"/>
<feature type="region of interest" description="Disordered" evidence="1">
    <location>
        <begin position="1"/>
        <end position="32"/>
    </location>
</feature>
<dbReference type="Proteomes" id="UP001206128">
    <property type="component" value="Unassembled WGS sequence"/>
</dbReference>